<dbReference type="Proteomes" id="UP000015100">
    <property type="component" value="Unassembled WGS sequence"/>
</dbReference>
<dbReference type="SUPFAM" id="SSF50978">
    <property type="entry name" value="WD40 repeat-like"/>
    <property type="match status" value="1"/>
</dbReference>
<dbReference type="EMBL" id="AQGS01000867">
    <property type="protein sequence ID" value="EPS36560.1"/>
    <property type="molecule type" value="Genomic_DNA"/>
</dbReference>
<dbReference type="PANTHER" id="PTHR19879">
    <property type="entry name" value="TRANSCRIPTION INITIATION FACTOR TFIID"/>
    <property type="match status" value="1"/>
</dbReference>
<organism evidence="5 6">
    <name type="scientific">Dactylellina haptotyla (strain CBS 200.50)</name>
    <name type="common">Nematode-trapping fungus</name>
    <name type="synonym">Monacrosporium haptotylum</name>
    <dbReference type="NCBI Taxonomy" id="1284197"/>
    <lineage>
        <taxon>Eukaryota</taxon>
        <taxon>Fungi</taxon>
        <taxon>Dikarya</taxon>
        <taxon>Ascomycota</taxon>
        <taxon>Pezizomycotina</taxon>
        <taxon>Orbiliomycetes</taxon>
        <taxon>Orbiliales</taxon>
        <taxon>Orbiliaceae</taxon>
        <taxon>Dactylellina</taxon>
    </lineage>
</organism>
<reference evidence="5 6" key="1">
    <citation type="journal article" date="2013" name="PLoS Genet.">
        <title>Genomic mechanisms accounting for the adaptation to parasitism in nematode-trapping fungi.</title>
        <authorList>
            <person name="Meerupati T."/>
            <person name="Andersson K.M."/>
            <person name="Friman E."/>
            <person name="Kumar D."/>
            <person name="Tunlid A."/>
            <person name="Ahren D."/>
        </authorList>
    </citation>
    <scope>NUCLEOTIDE SEQUENCE [LARGE SCALE GENOMIC DNA]</scope>
    <source>
        <strain evidence="5 6">CBS 200.50</strain>
    </source>
</reference>
<comment type="caution">
    <text evidence="5">The sequence shown here is derived from an EMBL/GenBank/DDBJ whole genome shotgun (WGS) entry which is preliminary data.</text>
</comment>
<dbReference type="AlphaFoldDB" id="S8A0P0"/>
<feature type="repeat" description="WD" evidence="3">
    <location>
        <begin position="727"/>
        <end position="761"/>
    </location>
</feature>
<dbReference type="OrthoDB" id="17410at2759"/>
<evidence type="ECO:0000256" key="3">
    <source>
        <dbReference type="PROSITE-ProRule" id="PRU00221"/>
    </source>
</evidence>
<accession>S8A0P0</accession>
<dbReference type="PRINTS" id="PR00320">
    <property type="entry name" value="GPROTEINBRPT"/>
</dbReference>
<dbReference type="Pfam" id="PF00400">
    <property type="entry name" value="WD40"/>
    <property type="match status" value="5"/>
</dbReference>
<keyword evidence="2" id="KW-0677">Repeat</keyword>
<sequence length="820" mass="91569">MTRNIEKNNDRGNIEYPDGDSTHEADTSGWLSKEIEAQKDVEVTINQIVRLTVAIRKAGSDARLKRADRSFDLTSPKVQELKAFLELIVHPRGFKTEGQLNAIQLRLIEANLRRSHRFSYAKLHARNLARRDTGPAEDLLEGLTSILHSSSNPDPKPSPSSNATGKEGATAITAAPREGAVSVIAPTATTAASAIEGTVIVSDKERMRTSATVITRVSSKVVYPRPPIVHNTVFKCPCCQQSLPDAYSERSQWKKYLASDILPYTCVFQNCKLPLQLYLTREDWERHITTDHGQYWSCAACEQIGKRTEFSTENELVDHLRTAHRDSVDPQEIPMFVTASSSSKPVENIDCPLCPGPTDGEDSLDHIAHCIHDFLLYSLPLPSDSDADDDYFDIDSRNSNLLNTPSSYSAGREAENFVQSDYEGSYSGDENTEIRESMEFLFGDSSEAYHLPPNRGTLHSTDNSLYSKTSTTESGGDDSDGDRYFDQDNDFDYDGSLNVRDEDGNLDIGRIPAKHMKEGVDWFAYFNPRVPRVLDIDLFHTLEHDSVVYCIWDVEQRDVKHNLYGHRTDVCSVEYSNDGRFICSASFAGTVKIWLVPKSDHTSIPYVMATLADELNTHVACAAISPDSRSVAVGFTDGSICIWDIFSRRLVIKLDRSYRVSEGLESYLERKIPHGLNEGHRDCVNSVSFTGDGTGLVSGSQDKTIKIWALLSTEGADLKHGRLETTLTGHDNSVWSVAQTPDIRSQWLVSGSWDKRVEFWDPALDQPQLLLQGHRNGVRSAALNPPNDLLATGSSDFTARIWRYWKVDNKEASSRDKQDP</sequence>
<dbReference type="SMART" id="SM00320">
    <property type="entry name" value="WD40"/>
    <property type="match status" value="5"/>
</dbReference>
<dbReference type="OMA" id="KHLANDI"/>
<protein>
    <submittedName>
        <fullName evidence="5">Uncharacterized protein</fullName>
    </submittedName>
</protein>
<feature type="region of interest" description="Disordered" evidence="4">
    <location>
        <begin position="1"/>
        <end position="27"/>
    </location>
</feature>
<evidence type="ECO:0000256" key="2">
    <source>
        <dbReference type="ARBA" id="ARBA00022737"/>
    </source>
</evidence>
<feature type="region of interest" description="Disordered" evidence="4">
    <location>
        <begin position="146"/>
        <end position="168"/>
    </location>
</feature>
<proteinExistence type="predicted"/>
<feature type="repeat" description="WD" evidence="3">
    <location>
        <begin position="771"/>
        <end position="802"/>
    </location>
</feature>
<dbReference type="STRING" id="1284197.S8A0P0"/>
<feature type="repeat" description="WD" evidence="3">
    <location>
        <begin position="563"/>
        <end position="594"/>
    </location>
</feature>
<dbReference type="eggNOG" id="KOG0266">
    <property type="taxonomic scope" value="Eukaryota"/>
</dbReference>
<evidence type="ECO:0000313" key="5">
    <source>
        <dbReference type="EMBL" id="EPS36560.1"/>
    </source>
</evidence>
<evidence type="ECO:0000256" key="1">
    <source>
        <dbReference type="ARBA" id="ARBA00022574"/>
    </source>
</evidence>
<dbReference type="HOGENOM" id="CLU_382463_0_0_1"/>
<dbReference type="Gene3D" id="2.130.10.10">
    <property type="entry name" value="YVTN repeat-like/Quinoprotein amine dehydrogenase"/>
    <property type="match status" value="1"/>
</dbReference>
<dbReference type="CDD" id="cd00200">
    <property type="entry name" value="WD40"/>
    <property type="match status" value="1"/>
</dbReference>
<evidence type="ECO:0000313" key="6">
    <source>
        <dbReference type="Proteomes" id="UP000015100"/>
    </source>
</evidence>
<dbReference type="InterPro" id="IPR020472">
    <property type="entry name" value="WD40_PAC1"/>
</dbReference>
<name>S8A0P0_DACHA</name>
<dbReference type="InterPro" id="IPR001680">
    <property type="entry name" value="WD40_rpt"/>
</dbReference>
<reference evidence="6" key="2">
    <citation type="submission" date="2013-04" db="EMBL/GenBank/DDBJ databases">
        <title>Genomic mechanisms accounting for the adaptation to parasitism in nematode-trapping fungi.</title>
        <authorList>
            <person name="Ahren D.G."/>
        </authorList>
    </citation>
    <scope>NUCLEOTIDE SEQUENCE [LARGE SCALE GENOMIC DNA]</scope>
    <source>
        <strain evidence="6">CBS 200.50</strain>
    </source>
</reference>
<feature type="region of interest" description="Disordered" evidence="4">
    <location>
        <begin position="451"/>
        <end position="485"/>
    </location>
</feature>
<dbReference type="InterPro" id="IPR036322">
    <property type="entry name" value="WD40_repeat_dom_sf"/>
</dbReference>
<dbReference type="InterPro" id="IPR015943">
    <property type="entry name" value="WD40/YVTN_repeat-like_dom_sf"/>
</dbReference>
<feature type="compositionally biased region" description="Polar residues" evidence="4">
    <location>
        <begin position="457"/>
        <end position="468"/>
    </location>
</feature>
<feature type="compositionally biased region" description="Basic and acidic residues" evidence="4">
    <location>
        <begin position="1"/>
        <end position="13"/>
    </location>
</feature>
<dbReference type="PROSITE" id="PS50294">
    <property type="entry name" value="WD_REPEATS_REGION"/>
    <property type="match status" value="4"/>
</dbReference>
<keyword evidence="1 3" id="KW-0853">WD repeat</keyword>
<keyword evidence="6" id="KW-1185">Reference proteome</keyword>
<feature type="repeat" description="WD" evidence="3">
    <location>
        <begin position="677"/>
        <end position="708"/>
    </location>
</feature>
<gene>
    <name evidence="5" type="ORF">H072_9838</name>
</gene>
<evidence type="ECO:0000256" key="4">
    <source>
        <dbReference type="SAM" id="MobiDB-lite"/>
    </source>
</evidence>
<feature type="repeat" description="WD" evidence="3">
    <location>
        <begin position="619"/>
        <end position="653"/>
    </location>
</feature>
<dbReference type="PANTHER" id="PTHR19879:SF9">
    <property type="entry name" value="TRANSCRIPTION INITIATION FACTOR TFIID SUBUNIT 5"/>
    <property type="match status" value="1"/>
</dbReference>
<dbReference type="PROSITE" id="PS50082">
    <property type="entry name" value="WD_REPEATS_2"/>
    <property type="match status" value="5"/>
</dbReference>